<dbReference type="KEGG" id="baus:BAnh1_12020"/>
<organism evidence="3 4">
    <name type="scientific">Bartonella australis (strain Aust/NH1)</name>
    <dbReference type="NCBI Taxonomy" id="1094489"/>
    <lineage>
        <taxon>Bacteria</taxon>
        <taxon>Pseudomonadati</taxon>
        <taxon>Pseudomonadota</taxon>
        <taxon>Alphaproteobacteria</taxon>
        <taxon>Hyphomicrobiales</taxon>
        <taxon>Bartonellaceae</taxon>
        <taxon>Bartonella</taxon>
    </lineage>
</organism>
<comment type="subcellular location">
    <subcellularLocation>
        <location evidence="1">Membrane</location>
        <topology evidence="1">Multi-pass membrane protein</topology>
    </subcellularLocation>
</comment>
<gene>
    <name evidence="3" type="primary">trwL3</name>
    <name evidence="3" type="ordered locus">BAnh1_12020</name>
</gene>
<sequence>MRQLNILRTKIVGRIAAASVAAVLFLAPHSIHAQQKLVEAKNIMAKLKGELSTIIPVIAISLLLFLVIGRVFRFISRSAFIRWAVCIITAGLAFYITNMLFEIS</sequence>
<dbReference type="STRING" id="1094489.BAnh1_12020"/>
<keyword evidence="4" id="KW-1185">Reference proteome</keyword>
<dbReference type="Proteomes" id="UP000011729">
    <property type="component" value="Chromosome"/>
</dbReference>
<keyword evidence="2" id="KW-0812">Transmembrane</keyword>
<accession>M1N5B6</accession>
<dbReference type="PATRIC" id="fig|1094489.3.peg.1467"/>
<dbReference type="InterPro" id="IPR007039">
    <property type="entry name" value="TrbC/VirB2"/>
</dbReference>
<name>M1N5B6_BARAA</name>
<dbReference type="AlphaFoldDB" id="M1N5B6"/>
<feature type="transmembrane region" description="Helical" evidence="2">
    <location>
        <begin position="80"/>
        <end position="101"/>
    </location>
</feature>
<protein>
    <submittedName>
        <fullName evidence="3">TrwL protein</fullName>
    </submittedName>
</protein>
<keyword evidence="2" id="KW-0472">Membrane</keyword>
<dbReference type="Pfam" id="PF04956">
    <property type="entry name" value="TrbC"/>
    <property type="match status" value="1"/>
</dbReference>
<dbReference type="RefSeq" id="WP_015398572.1">
    <property type="nucleotide sequence ID" value="NC_020300.1"/>
</dbReference>
<evidence type="ECO:0000313" key="4">
    <source>
        <dbReference type="Proteomes" id="UP000011729"/>
    </source>
</evidence>
<dbReference type="OrthoDB" id="7926281at2"/>
<dbReference type="eggNOG" id="ENOG503140K">
    <property type="taxonomic scope" value="Bacteria"/>
</dbReference>
<feature type="transmembrane region" description="Helical" evidence="2">
    <location>
        <begin position="49"/>
        <end position="68"/>
    </location>
</feature>
<dbReference type="HOGENOM" id="CLU_155731_2_0_5"/>
<dbReference type="EMBL" id="CP003123">
    <property type="protein sequence ID" value="AGF75069.1"/>
    <property type="molecule type" value="Genomic_DNA"/>
</dbReference>
<keyword evidence="2" id="KW-1133">Transmembrane helix</keyword>
<evidence type="ECO:0000256" key="2">
    <source>
        <dbReference type="SAM" id="Phobius"/>
    </source>
</evidence>
<evidence type="ECO:0000313" key="3">
    <source>
        <dbReference type="EMBL" id="AGF75069.1"/>
    </source>
</evidence>
<reference evidence="3 4" key="1">
    <citation type="journal article" date="2013" name="PLoS Genet.">
        <title>A gene transfer agent and a dynamic repertoire of secretion systems hold the keys to the explosive radiation of the emerging pathogen Bartonella.</title>
        <authorList>
            <person name="Guy L."/>
            <person name="Nystedt B."/>
            <person name="Toft C."/>
            <person name="Zaremba-Niedzwiedzka K."/>
            <person name="Berglund E.C."/>
            <person name="Granberg F."/>
            <person name="Naslund K."/>
            <person name="Eriksson A.S."/>
            <person name="Andersson S.G."/>
        </authorList>
    </citation>
    <scope>NUCLEOTIDE SEQUENCE [LARGE SCALE GENOMIC DNA]</scope>
    <source>
        <strain evidence="3 4">Aust/NH1</strain>
    </source>
</reference>
<proteinExistence type="predicted"/>
<evidence type="ECO:0000256" key="1">
    <source>
        <dbReference type="ARBA" id="ARBA00004141"/>
    </source>
</evidence>
<dbReference type="GO" id="GO:0016020">
    <property type="term" value="C:membrane"/>
    <property type="evidence" value="ECO:0007669"/>
    <property type="project" value="UniProtKB-SubCell"/>
</dbReference>